<evidence type="ECO:0000313" key="4">
    <source>
        <dbReference type="Proteomes" id="UP000280197"/>
    </source>
</evidence>
<feature type="compositionally biased region" description="Low complexity" evidence="1">
    <location>
        <begin position="127"/>
        <end position="142"/>
    </location>
</feature>
<feature type="compositionally biased region" description="Low complexity" evidence="1">
    <location>
        <begin position="26"/>
        <end position="43"/>
    </location>
</feature>
<protein>
    <recommendedName>
        <fullName evidence="5">Serine/arginine repetitive matrix protein 2</fullName>
    </recommendedName>
</protein>
<gene>
    <name evidence="3" type="ORF">EJC51_29890</name>
</gene>
<evidence type="ECO:0008006" key="5">
    <source>
        <dbReference type="Google" id="ProtNLM"/>
    </source>
</evidence>
<feature type="compositionally biased region" description="Pro residues" evidence="1">
    <location>
        <begin position="55"/>
        <end position="85"/>
    </location>
</feature>
<name>A0A3Q9C257_9ACTN</name>
<feature type="compositionally biased region" description="Gly residues" evidence="1">
    <location>
        <begin position="1"/>
        <end position="12"/>
    </location>
</feature>
<dbReference type="KEGG" id="saqu:EJC51_29890"/>
<dbReference type="Proteomes" id="UP000280197">
    <property type="component" value="Chromosome"/>
</dbReference>
<evidence type="ECO:0000256" key="1">
    <source>
        <dbReference type="SAM" id="MobiDB-lite"/>
    </source>
</evidence>
<dbReference type="AlphaFoldDB" id="A0A3Q9C257"/>
<dbReference type="PRINTS" id="PR01217">
    <property type="entry name" value="PRICHEXTENSN"/>
</dbReference>
<organism evidence="3 4">
    <name type="scientific">Streptomyces aquilus</name>
    <dbReference type="NCBI Taxonomy" id="2548456"/>
    <lineage>
        <taxon>Bacteria</taxon>
        <taxon>Bacillati</taxon>
        <taxon>Actinomycetota</taxon>
        <taxon>Actinomycetes</taxon>
        <taxon>Kitasatosporales</taxon>
        <taxon>Streptomycetaceae</taxon>
        <taxon>Streptomyces</taxon>
    </lineage>
</organism>
<keyword evidence="2" id="KW-1133">Transmembrane helix</keyword>
<keyword evidence="2" id="KW-0472">Membrane</keyword>
<keyword evidence="2" id="KW-0812">Transmembrane</keyword>
<evidence type="ECO:0000256" key="2">
    <source>
        <dbReference type="SAM" id="Phobius"/>
    </source>
</evidence>
<keyword evidence="4" id="KW-1185">Reference proteome</keyword>
<feature type="region of interest" description="Disordered" evidence="1">
    <location>
        <begin position="127"/>
        <end position="169"/>
    </location>
</feature>
<feature type="transmembrane region" description="Helical" evidence="2">
    <location>
        <begin position="89"/>
        <end position="110"/>
    </location>
</feature>
<dbReference type="RefSeq" id="WP_126273905.1">
    <property type="nucleotide sequence ID" value="NZ_CP034463.1"/>
</dbReference>
<feature type="region of interest" description="Disordered" evidence="1">
    <location>
        <begin position="1"/>
        <end position="87"/>
    </location>
</feature>
<feature type="compositionally biased region" description="Basic and acidic residues" evidence="1">
    <location>
        <begin position="15"/>
        <end position="25"/>
    </location>
</feature>
<evidence type="ECO:0000313" key="3">
    <source>
        <dbReference type="EMBL" id="AZP19917.1"/>
    </source>
</evidence>
<reference evidence="3 4" key="1">
    <citation type="submission" date="2018-12" db="EMBL/GenBank/DDBJ databases">
        <authorList>
            <person name="Li K."/>
        </authorList>
    </citation>
    <scope>NUCLEOTIDE SEQUENCE [LARGE SCALE GENOMIC DNA]</scope>
    <source>
        <strain evidence="4">CR22</strain>
    </source>
</reference>
<accession>A0A3Q9C257</accession>
<proteinExistence type="predicted"/>
<sequence>MSGWNGDGGGYSSGSDEHEPSEDRGQAAWGAQQGPPGALPPWAEAETQTSYTPPSHTPPWVTPTPQPPPQQPYVQPPPPSPPSPGPRRLLVILTAMVVLGSGVGAGVWFLTRDGGVGAHATPGPSVVVTTSTPTSAPTQAAPSIPPSITPSVTPQESPPASPSTAPGYRLADDPVGYSIVVPEGWTRRQKQGEKAPVVFYDAPDDGRQLQIFRLAEDSPAESLHQAENDPGFGFAHQPGYQALERDEDSTWSELTYRYDDEDKGARQVIDHRFEAADGRYYAIRASGPEDLSPAQVREPLSMALSSFCPTGQECS</sequence>
<dbReference type="EMBL" id="CP034463">
    <property type="protein sequence ID" value="AZP19917.1"/>
    <property type="molecule type" value="Genomic_DNA"/>
</dbReference>